<dbReference type="RefSeq" id="WP_338599703.1">
    <property type="nucleotide sequence ID" value="NZ_CP146016.1"/>
</dbReference>
<dbReference type="AlphaFoldDB" id="A0AAX4KYA0"/>
<keyword evidence="2" id="KW-1185">Reference proteome</keyword>
<gene>
    <name evidence="1" type="ORF">V6M85_10465</name>
</gene>
<name>A0AAX4KYA0_9CREN</name>
<dbReference type="EMBL" id="CP146016">
    <property type="protein sequence ID" value="WWQ59885.1"/>
    <property type="molecule type" value="Genomic_DNA"/>
</dbReference>
<proteinExistence type="predicted"/>
<reference evidence="1 2" key="1">
    <citation type="submission" date="2024-02" db="EMBL/GenBank/DDBJ databases">
        <title>STSV induces naive adaptation in Sulfolobus.</title>
        <authorList>
            <person name="Xiang X."/>
            <person name="Song M."/>
        </authorList>
    </citation>
    <scope>NUCLEOTIDE SEQUENCE [LARGE SCALE GENOMIC DNA]</scope>
    <source>
        <strain evidence="1 2">RT2</strain>
    </source>
</reference>
<evidence type="ECO:0000313" key="1">
    <source>
        <dbReference type="EMBL" id="WWQ59885.1"/>
    </source>
</evidence>
<organism evidence="1 2">
    <name type="scientific">Sulfolobus tengchongensis</name>
    <dbReference type="NCBI Taxonomy" id="207809"/>
    <lineage>
        <taxon>Archaea</taxon>
        <taxon>Thermoproteota</taxon>
        <taxon>Thermoprotei</taxon>
        <taxon>Sulfolobales</taxon>
        <taxon>Sulfolobaceae</taxon>
        <taxon>Sulfolobus</taxon>
    </lineage>
</organism>
<sequence>MVFIKLIFGPTGDLGLFKTIYDLKNTYPAIDVETEFNLMCNTPLLQIGSKVISVSEYTDEELRDLIESVVTNHMKNNYLRENQQDLFQYYYRDFPPGSNFSEALI</sequence>
<protein>
    <submittedName>
        <fullName evidence="1">Uncharacterized protein</fullName>
    </submittedName>
</protein>
<evidence type="ECO:0000313" key="2">
    <source>
        <dbReference type="Proteomes" id="UP001432202"/>
    </source>
</evidence>
<dbReference type="GeneID" id="89337196"/>
<accession>A0AAX4KYA0</accession>
<dbReference type="Proteomes" id="UP001432202">
    <property type="component" value="Chromosome"/>
</dbReference>